<dbReference type="PROSITE" id="PS51257">
    <property type="entry name" value="PROKAR_LIPOPROTEIN"/>
    <property type="match status" value="1"/>
</dbReference>
<evidence type="ECO:0000256" key="1">
    <source>
        <dbReference type="SAM" id="Phobius"/>
    </source>
</evidence>
<protein>
    <submittedName>
        <fullName evidence="2">Plant/MNJ7-17 protein</fullName>
    </submittedName>
</protein>
<dbReference type="KEGG" id="qsa:O6P43_034098"/>
<proteinExistence type="predicted"/>
<reference evidence="2" key="1">
    <citation type="journal article" date="2023" name="Science">
        <title>Elucidation of the pathway for biosynthesis of saponin adjuvants from the soapbark tree.</title>
        <authorList>
            <person name="Reed J."/>
            <person name="Orme A."/>
            <person name="El-Demerdash A."/>
            <person name="Owen C."/>
            <person name="Martin L.B.B."/>
            <person name="Misra R.C."/>
            <person name="Kikuchi S."/>
            <person name="Rejzek M."/>
            <person name="Martin A.C."/>
            <person name="Harkess A."/>
            <person name="Leebens-Mack J."/>
            <person name="Louveau T."/>
            <person name="Stephenson M.J."/>
            <person name="Osbourn A."/>
        </authorList>
    </citation>
    <scope>NUCLEOTIDE SEQUENCE</scope>
    <source>
        <strain evidence="2">S10</strain>
    </source>
</reference>
<keyword evidence="3" id="KW-1185">Reference proteome</keyword>
<dbReference type="Proteomes" id="UP001163823">
    <property type="component" value="Chromosome 14"/>
</dbReference>
<name>A0AAD7KSC1_QUISA</name>
<comment type="caution">
    <text evidence="2">The sequence shown here is derived from an EMBL/GenBank/DDBJ whole genome shotgun (WGS) entry which is preliminary data.</text>
</comment>
<dbReference type="EMBL" id="JARAOO010000014">
    <property type="protein sequence ID" value="KAJ7944751.1"/>
    <property type="molecule type" value="Genomic_DNA"/>
</dbReference>
<organism evidence="2 3">
    <name type="scientific">Quillaja saponaria</name>
    <name type="common">Soap bark tree</name>
    <dbReference type="NCBI Taxonomy" id="32244"/>
    <lineage>
        <taxon>Eukaryota</taxon>
        <taxon>Viridiplantae</taxon>
        <taxon>Streptophyta</taxon>
        <taxon>Embryophyta</taxon>
        <taxon>Tracheophyta</taxon>
        <taxon>Spermatophyta</taxon>
        <taxon>Magnoliopsida</taxon>
        <taxon>eudicotyledons</taxon>
        <taxon>Gunneridae</taxon>
        <taxon>Pentapetalae</taxon>
        <taxon>rosids</taxon>
        <taxon>fabids</taxon>
        <taxon>Fabales</taxon>
        <taxon>Quillajaceae</taxon>
        <taxon>Quillaja</taxon>
    </lineage>
</organism>
<evidence type="ECO:0000313" key="3">
    <source>
        <dbReference type="Proteomes" id="UP001163823"/>
    </source>
</evidence>
<evidence type="ECO:0000313" key="2">
    <source>
        <dbReference type="EMBL" id="KAJ7944751.1"/>
    </source>
</evidence>
<keyword evidence="1" id="KW-0812">Transmembrane</keyword>
<feature type="transmembrane region" description="Helical" evidence="1">
    <location>
        <begin position="52"/>
        <end position="73"/>
    </location>
</feature>
<dbReference type="AlphaFoldDB" id="A0AAD7KSC1"/>
<feature type="transmembrane region" description="Helical" evidence="1">
    <location>
        <begin position="155"/>
        <end position="173"/>
    </location>
</feature>
<sequence>MVKIGCDIDGNLDDSKFSEPIPWVGIYVAAASMACLLGMVTDAINGIRHRRFWFPCKFFSLNATTLTLIAVSVKLSVDLNTPMPRRQDQLAKLSSSVLMCTIIGNSLPSLATMENKEILMTLMAVGIIVLTVIVNICIQFGTGVIYVFWIEHVSVMFLMLVLLALMSSSALTIPMTKKILQLLYNKEYKLALKEGSYEIGETVVNKLREDLMKYWMMAHTSSPQFVMGRSATCTASGAFCLLSAMILAEAILRSYFMPWTFKFCSGESDYKWANILIFVVQTIAVGVGTIAPAFRWFIAINFRCPKNQKESCKKLFKVEVYWIKTLLRMKECPLSIQIRDKRYRKLAHGAEVFCLNFCIQMQKGIVLMSKAVTLISIFFVSRILRCCNYCKEVMSKFNNNVSSINSGEESQPSSKLDLRRFVLHLEGEDDLVELMMKKNCDATNHWIQVGEKQQPKRLLMLLEKSTISQGFKGVGEFDSDQVPPLDAEKPPNCWALPVVTMASIAVALPNINSCLTEELICTLNEALPYVKFIENDLDREGNLINIRMAADVVWLGVDLYRKWLDVDLHQLSLQEKNPKETLQTLADAAKRTYQEFKLKHIYVCLKEIPSKWPAKVLLANSMYRISQNILLNYECRHGHTSERLFEELRIMISDILSACLTNLPRVISMKCLNSAIEDSEDSVRHAVYILGKSKKIIKMLEKRSPNLGPNQMGNIDEWCSMHKQKSPLYFIPCSPKSETEAAASKSSDLYLTIE</sequence>
<gene>
    <name evidence="2" type="ORF">O6P43_034098</name>
</gene>
<accession>A0AAD7KSC1</accession>
<dbReference type="PANTHER" id="PTHR35307">
    <property type="entry name" value="PROTEIN, PUTATIVE-RELATED"/>
    <property type="match status" value="1"/>
</dbReference>
<feature type="transmembrane region" description="Helical" evidence="1">
    <location>
        <begin position="272"/>
        <end position="298"/>
    </location>
</feature>
<feature type="transmembrane region" description="Helical" evidence="1">
    <location>
        <begin position="20"/>
        <end position="40"/>
    </location>
</feature>
<keyword evidence="1" id="KW-0472">Membrane</keyword>
<keyword evidence="1" id="KW-1133">Transmembrane helix</keyword>
<feature type="transmembrane region" description="Helical" evidence="1">
    <location>
        <begin position="118"/>
        <end position="149"/>
    </location>
</feature>
<feature type="transmembrane region" description="Helical" evidence="1">
    <location>
        <begin position="93"/>
        <end position="111"/>
    </location>
</feature>
<feature type="transmembrane region" description="Helical" evidence="1">
    <location>
        <begin position="231"/>
        <end position="252"/>
    </location>
</feature>
<dbReference type="PANTHER" id="PTHR35307:SF3">
    <property type="entry name" value="DUF4220 DOMAIN-CONTAINING PROTEIN"/>
    <property type="match status" value="1"/>
</dbReference>